<dbReference type="RefSeq" id="WP_003331832.1">
    <property type="nucleotide sequence ID" value="NZ_AJLR01000111.1"/>
</dbReference>
<dbReference type="SUPFAM" id="SSF54523">
    <property type="entry name" value="Pili subunits"/>
    <property type="match status" value="1"/>
</dbReference>
<dbReference type="GO" id="GO:0009986">
    <property type="term" value="C:cell surface"/>
    <property type="evidence" value="ECO:0007669"/>
    <property type="project" value="UniProtKB-SubCell"/>
</dbReference>
<evidence type="ECO:0008006" key="6">
    <source>
        <dbReference type="Google" id="ProtNLM"/>
    </source>
</evidence>
<comment type="subcellular location">
    <subcellularLocation>
        <location evidence="1">Cell surface</location>
    </subcellularLocation>
</comment>
<dbReference type="Gene3D" id="3.30.700.10">
    <property type="entry name" value="Glycoprotein, Type 4 Pilin"/>
    <property type="match status" value="1"/>
</dbReference>
<evidence type="ECO:0000256" key="3">
    <source>
        <dbReference type="SAM" id="Phobius"/>
    </source>
</evidence>
<evidence type="ECO:0000313" key="4">
    <source>
        <dbReference type="EMBL" id="EKN64990.1"/>
    </source>
</evidence>
<reference evidence="4 5" key="1">
    <citation type="journal article" date="2012" name="Front. Microbiol.">
        <title>Redundancy and modularity in membrane-associated dissimilatory nitrate reduction in Bacillus.</title>
        <authorList>
            <person name="Heylen K."/>
            <person name="Keltjens J."/>
        </authorList>
    </citation>
    <scope>NUCLEOTIDE SEQUENCE [LARGE SCALE GENOMIC DNA]</scope>
    <source>
        <strain evidence="4 5">LMG 9581</strain>
    </source>
</reference>
<evidence type="ECO:0000256" key="2">
    <source>
        <dbReference type="ARBA" id="ARBA00023287"/>
    </source>
</evidence>
<dbReference type="InterPro" id="IPR012902">
    <property type="entry name" value="N_methyl_site"/>
</dbReference>
<accession>K6C1J3</accession>
<keyword evidence="5" id="KW-1185">Reference proteome</keyword>
<keyword evidence="3" id="KW-0812">Transmembrane</keyword>
<comment type="caution">
    <text evidence="4">The sequence shown here is derived from an EMBL/GenBank/DDBJ whole genome shotgun (WGS) entry which is preliminary data.</text>
</comment>
<gene>
    <name evidence="4" type="ORF">BAZO_12339</name>
</gene>
<evidence type="ECO:0000313" key="5">
    <source>
        <dbReference type="Proteomes" id="UP000006315"/>
    </source>
</evidence>
<keyword evidence="3" id="KW-1133">Transmembrane helix</keyword>
<dbReference type="STRING" id="1131731.BAZO_12339"/>
<dbReference type="Pfam" id="PF07963">
    <property type="entry name" value="N_methyl"/>
    <property type="match status" value="1"/>
</dbReference>
<organism evidence="4 5">
    <name type="scientific">Schinkia azotoformans LMG 9581</name>
    <dbReference type="NCBI Taxonomy" id="1131731"/>
    <lineage>
        <taxon>Bacteria</taxon>
        <taxon>Bacillati</taxon>
        <taxon>Bacillota</taxon>
        <taxon>Bacilli</taxon>
        <taxon>Bacillales</taxon>
        <taxon>Bacillaceae</taxon>
        <taxon>Calidifontibacillus/Schinkia group</taxon>
        <taxon>Schinkia</taxon>
    </lineage>
</organism>
<evidence type="ECO:0000256" key="1">
    <source>
        <dbReference type="ARBA" id="ARBA00004241"/>
    </source>
</evidence>
<name>K6C1J3_SCHAZ</name>
<dbReference type="GeneID" id="89468473"/>
<sequence>MREKYNRGLTLVELLVTIAISTIVMGIAASVLINSMNSYKNIASEQLLQQEANLLLTQLRTIHQQNRSYTISYDKNENIYIVTYPNSTTDTLGNRNVFFEVEINNMKISESNPFSVSPDTNLLNVKIKGTAPNGSTPFEIETGIIRIEAGMR</sequence>
<dbReference type="Proteomes" id="UP000006315">
    <property type="component" value="Unassembled WGS sequence"/>
</dbReference>
<keyword evidence="2" id="KW-0178">Competence</keyword>
<dbReference type="PROSITE" id="PS00409">
    <property type="entry name" value="PROKAR_NTER_METHYL"/>
    <property type="match status" value="1"/>
</dbReference>
<feature type="transmembrane region" description="Helical" evidence="3">
    <location>
        <begin position="12"/>
        <end position="33"/>
    </location>
</feature>
<protein>
    <recommendedName>
        <fullName evidence="6">Prepilin-type N-terminal cleavage/methylation domain-containing protein</fullName>
    </recommendedName>
</protein>
<proteinExistence type="predicted"/>
<dbReference type="PATRIC" id="fig|1131731.3.peg.2528"/>
<keyword evidence="3" id="KW-0472">Membrane</keyword>
<dbReference type="InterPro" id="IPR045584">
    <property type="entry name" value="Pilin-like"/>
</dbReference>
<dbReference type="GO" id="GO:0030420">
    <property type="term" value="P:establishment of competence for transformation"/>
    <property type="evidence" value="ECO:0007669"/>
    <property type="project" value="UniProtKB-KW"/>
</dbReference>
<dbReference type="AlphaFoldDB" id="K6C1J3"/>
<dbReference type="NCBIfam" id="TIGR02532">
    <property type="entry name" value="IV_pilin_GFxxxE"/>
    <property type="match status" value="1"/>
</dbReference>
<dbReference type="EMBL" id="AJLR01000111">
    <property type="protein sequence ID" value="EKN64990.1"/>
    <property type="molecule type" value="Genomic_DNA"/>
</dbReference>